<evidence type="ECO:0000256" key="2">
    <source>
        <dbReference type="ARBA" id="ARBA00006374"/>
    </source>
</evidence>
<dbReference type="EMBL" id="JAKWFO010000002">
    <property type="protein sequence ID" value="KAI9638884.1"/>
    <property type="molecule type" value="Genomic_DNA"/>
</dbReference>
<comment type="caution">
    <text evidence="5">The sequence shown here is derived from an EMBL/GenBank/DDBJ whole genome shotgun (WGS) entry which is preliminary data.</text>
</comment>
<keyword evidence="6" id="KW-1185">Reference proteome</keyword>
<dbReference type="PANTHER" id="PTHR13026:SF0">
    <property type="entry name" value="RIBOSOMAL RNA PROCESSING 1B"/>
    <property type="match status" value="1"/>
</dbReference>
<dbReference type="GO" id="GO:0030688">
    <property type="term" value="C:preribosome, small subunit precursor"/>
    <property type="evidence" value="ECO:0007669"/>
    <property type="project" value="InterPro"/>
</dbReference>
<dbReference type="GeneID" id="77725713"/>
<evidence type="ECO:0000256" key="4">
    <source>
        <dbReference type="ARBA" id="ARBA00023242"/>
    </source>
</evidence>
<name>A0AA38HFZ7_9TREE</name>
<comment type="subcellular location">
    <subcellularLocation>
        <location evidence="1">Nucleus</location>
    </subcellularLocation>
</comment>
<dbReference type="AlphaFoldDB" id="A0AA38HFZ7"/>
<dbReference type="Pfam" id="PF05997">
    <property type="entry name" value="Nop52"/>
    <property type="match status" value="1"/>
</dbReference>
<organism evidence="5 6">
    <name type="scientific">Dioszegia hungarica</name>
    <dbReference type="NCBI Taxonomy" id="4972"/>
    <lineage>
        <taxon>Eukaryota</taxon>
        <taxon>Fungi</taxon>
        <taxon>Dikarya</taxon>
        <taxon>Basidiomycota</taxon>
        <taxon>Agaricomycotina</taxon>
        <taxon>Tremellomycetes</taxon>
        <taxon>Tremellales</taxon>
        <taxon>Bulleribasidiaceae</taxon>
        <taxon>Dioszegia</taxon>
    </lineage>
</organism>
<evidence type="ECO:0000256" key="3">
    <source>
        <dbReference type="ARBA" id="ARBA00022552"/>
    </source>
</evidence>
<proteinExistence type="inferred from homology"/>
<dbReference type="InterPro" id="IPR010301">
    <property type="entry name" value="RRP1"/>
</dbReference>
<protein>
    <submittedName>
        <fullName evidence="5">Nucleolar protein,Nop52-domain-containing protein</fullName>
    </submittedName>
</protein>
<accession>A0AA38HFZ7</accession>
<reference evidence="5" key="1">
    <citation type="journal article" date="2022" name="G3 (Bethesda)">
        <title>High quality genome of the basidiomycete yeast Dioszegia hungarica PDD-24b-2 isolated from cloud water.</title>
        <authorList>
            <person name="Jarrige D."/>
            <person name="Haridas S."/>
            <person name="Bleykasten-Grosshans C."/>
            <person name="Joly M."/>
            <person name="Nadalig T."/>
            <person name="Sancelme M."/>
            <person name="Vuilleumier S."/>
            <person name="Grigoriev I.V."/>
            <person name="Amato P."/>
            <person name="Bringel F."/>
        </authorList>
    </citation>
    <scope>NUCLEOTIDE SEQUENCE</scope>
    <source>
        <strain evidence="5">PDD-24b-2</strain>
    </source>
</reference>
<sequence length="346" mass="38098">MTSTARRNKGKGRAMEDEKVVAALPLGKQLAHTDKAVRDRAIRSLVAFVSRGGAPAQEAESSSYVRLEDAEMAKLWKGLFYCFWMSDKPLIQQSLATSLSSLLLSISPSLPSTLSPAECSSARLSASLDYYRGFWEAMVREWEGLDRLRMDKFYLLIRRFVSASFGLLAREEWSQEGVEGMCEILVGKNGQGPLNYSNPKIPISLSTHLSDIYLSELDSILSSSPTPAPLIPLLQPFIALLANSPTPVVYKRLIDTLFAPLLAALSTGSADIDAPALPKKRKRADEVYPHILMNCSTGHGGGKASVDELRSALLQALFMEAAKVGSRESNRRKIYQLWREEGGDDE</sequence>
<evidence type="ECO:0000313" key="5">
    <source>
        <dbReference type="EMBL" id="KAI9638884.1"/>
    </source>
</evidence>
<dbReference type="RefSeq" id="XP_052948661.1">
    <property type="nucleotide sequence ID" value="XM_053086512.1"/>
</dbReference>
<evidence type="ECO:0000313" key="6">
    <source>
        <dbReference type="Proteomes" id="UP001164286"/>
    </source>
</evidence>
<keyword evidence="3" id="KW-0698">rRNA processing</keyword>
<dbReference type="Proteomes" id="UP001164286">
    <property type="component" value="Unassembled WGS sequence"/>
</dbReference>
<keyword evidence="4" id="KW-0539">Nucleus</keyword>
<gene>
    <name evidence="5" type="ORF">MKK02DRAFT_22067</name>
</gene>
<dbReference type="PANTHER" id="PTHR13026">
    <property type="entry name" value="NNP-1 PROTEIN NOVEL NUCLEAR PROTEIN 1 NOP52"/>
    <property type="match status" value="1"/>
</dbReference>
<dbReference type="GO" id="GO:0006364">
    <property type="term" value="P:rRNA processing"/>
    <property type="evidence" value="ECO:0007669"/>
    <property type="project" value="UniProtKB-KW"/>
</dbReference>
<dbReference type="GO" id="GO:0005634">
    <property type="term" value="C:nucleus"/>
    <property type="evidence" value="ECO:0007669"/>
    <property type="project" value="UniProtKB-SubCell"/>
</dbReference>
<evidence type="ECO:0000256" key="1">
    <source>
        <dbReference type="ARBA" id="ARBA00004123"/>
    </source>
</evidence>
<comment type="similarity">
    <text evidence="2">Belongs to the RRP1 family.</text>
</comment>